<dbReference type="RefSeq" id="WP_189268136.1">
    <property type="nucleotide sequence ID" value="NZ_BMML01000027.1"/>
</dbReference>
<comment type="caution">
    <text evidence="2">The sequence shown here is derived from an EMBL/GenBank/DDBJ whole genome shotgun (WGS) entry which is preliminary data.</text>
</comment>
<evidence type="ECO:0000313" key="2">
    <source>
        <dbReference type="EMBL" id="GGN38162.1"/>
    </source>
</evidence>
<dbReference type="Proteomes" id="UP000653411">
    <property type="component" value="Unassembled WGS sequence"/>
</dbReference>
<feature type="region of interest" description="Disordered" evidence="1">
    <location>
        <begin position="38"/>
        <end position="93"/>
    </location>
</feature>
<name>A0A917XM12_9ACTN</name>
<sequence>MYDDNGAPIRRRTRLTDEADELRYLALELETDHEAFVSRGRAPWRGLSGHDPLDDLEDEEFGERQWEDWHDGMYDEDDPERPQRRRPSGRGVDIVPPVVGDVVVRVDPAIAAAFAARQPDAEEGPSWEVDGGRVTVVGDFKVWAGNCGHCSTPFEQRRPASQRRKWRKSCSRECAKAVDRAKARERMAAQRGTDAA</sequence>
<gene>
    <name evidence="2" type="ORF">GCM10011578_083260</name>
</gene>
<reference evidence="2" key="1">
    <citation type="journal article" date="2014" name="Int. J. Syst. Evol. Microbiol.">
        <title>Complete genome sequence of Corynebacterium casei LMG S-19264T (=DSM 44701T), isolated from a smear-ripened cheese.</title>
        <authorList>
            <consortium name="US DOE Joint Genome Institute (JGI-PGF)"/>
            <person name="Walter F."/>
            <person name="Albersmeier A."/>
            <person name="Kalinowski J."/>
            <person name="Ruckert C."/>
        </authorList>
    </citation>
    <scope>NUCLEOTIDE SEQUENCE</scope>
    <source>
        <strain evidence="2">CGMCC 4.7110</strain>
    </source>
</reference>
<dbReference type="EMBL" id="BMML01000027">
    <property type="protein sequence ID" value="GGN38162.1"/>
    <property type="molecule type" value="Genomic_DNA"/>
</dbReference>
<feature type="compositionally biased region" description="Basic and acidic residues" evidence="1">
    <location>
        <begin position="62"/>
        <end position="73"/>
    </location>
</feature>
<organism evidence="2 3">
    <name type="scientific">Streptomyces fuscichromogenes</name>
    <dbReference type="NCBI Taxonomy" id="1324013"/>
    <lineage>
        <taxon>Bacteria</taxon>
        <taxon>Bacillati</taxon>
        <taxon>Actinomycetota</taxon>
        <taxon>Actinomycetes</taxon>
        <taxon>Kitasatosporales</taxon>
        <taxon>Streptomycetaceae</taxon>
        <taxon>Streptomyces</taxon>
    </lineage>
</organism>
<keyword evidence="3" id="KW-1185">Reference proteome</keyword>
<accession>A0A917XM12</accession>
<dbReference type="AlphaFoldDB" id="A0A917XM12"/>
<reference evidence="2" key="2">
    <citation type="submission" date="2020-09" db="EMBL/GenBank/DDBJ databases">
        <authorList>
            <person name="Sun Q."/>
            <person name="Zhou Y."/>
        </authorList>
    </citation>
    <scope>NUCLEOTIDE SEQUENCE</scope>
    <source>
        <strain evidence="2">CGMCC 4.7110</strain>
    </source>
</reference>
<evidence type="ECO:0000313" key="3">
    <source>
        <dbReference type="Proteomes" id="UP000653411"/>
    </source>
</evidence>
<protein>
    <submittedName>
        <fullName evidence="2">Uncharacterized protein</fullName>
    </submittedName>
</protein>
<evidence type="ECO:0000256" key="1">
    <source>
        <dbReference type="SAM" id="MobiDB-lite"/>
    </source>
</evidence>
<proteinExistence type="predicted"/>